<evidence type="ECO:0000256" key="3">
    <source>
        <dbReference type="ARBA" id="ARBA00022801"/>
    </source>
</evidence>
<dbReference type="EMBL" id="FNDK01000010">
    <property type="protein sequence ID" value="SDH72701.1"/>
    <property type="molecule type" value="Genomic_DNA"/>
</dbReference>
<keyword evidence="2 4" id="KW-0479">Metal-binding</keyword>
<organism evidence="5 6">
    <name type="scientific">Alteribacillus persepolensis</name>
    <dbReference type="NCBI Taxonomy" id="568899"/>
    <lineage>
        <taxon>Bacteria</taxon>
        <taxon>Bacillati</taxon>
        <taxon>Bacillota</taxon>
        <taxon>Bacilli</taxon>
        <taxon>Bacillales</taxon>
        <taxon>Bacillaceae</taxon>
        <taxon>Alteribacillus</taxon>
    </lineage>
</organism>
<proteinExistence type="inferred from homology"/>
<feature type="binding site" evidence="4">
    <location>
        <position position="129"/>
    </location>
    <ligand>
        <name>a divalent metal cation</name>
        <dbReference type="ChEBI" id="CHEBI:60240"/>
        <label>2</label>
    </ligand>
</feature>
<dbReference type="InterPro" id="IPR018228">
    <property type="entry name" value="DNase_TatD-rel_CS"/>
</dbReference>
<dbReference type="PROSITE" id="PS01091">
    <property type="entry name" value="TATD_3"/>
    <property type="match status" value="1"/>
</dbReference>
<feature type="binding site" evidence="4">
    <location>
        <position position="7"/>
    </location>
    <ligand>
        <name>a divalent metal cation</name>
        <dbReference type="ChEBI" id="CHEBI:60240"/>
        <label>1</label>
    </ligand>
</feature>
<dbReference type="GO" id="GO:0046872">
    <property type="term" value="F:metal ion binding"/>
    <property type="evidence" value="ECO:0007669"/>
    <property type="project" value="UniProtKB-KW"/>
</dbReference>
<evidence type="ECO:0000256" key="1">
    <source>
        <dbReference type="ARBA" id="ARBA00009275"/>
    </source>
</evidence>
<feature type="binding site" evidence="4">
    <location>
        <position position="154"/>
    </location>
    <ligand>
        <name>a divalent metal cation</name>
        <dbReference type="ChEBI" id="CHEBI:60240"/>
        <label>2</label>
    </ligand>
</feature>
<evidence type="ECO:0000256" key="2">
    <source>
        <dbReference type="ARBA" id="ARBA00022723"/>
    </source>
</evidence>
<dbReference type="CDD" id="cd01310">
    <property type="entry name" value="TatD_DNAse"/>
    <property type="match status" value="1"/>
</dbReference>
<dbReference type="OrthoDB" id="9775608at2"/>
<dbReference type="Gene3D" id="3.20.20.140">
    <property type="entry name" value="Metal-dependent hydrolases"/>
    <property type="match status" value="1"/>
</dbReference>
<dbReference type="GO" id="GO:0016788">
    <property type="term" value="F:hydrolase activity, acting on ester bonds"/>
    <property type="evidence" value="ECO:0007669"/>
    <property type="project" value="InterPro"/>
</dbReference>
<keyword evidence="3" id="KW-0378">Hydrolase</keyword>
<reference evidence="5 6" key="1">
    <citation type="submission" date="2016-10" db="EMBL/GenBank/DDBJ databases">
        <authorList>
            <person name="de Groot N.N."/>
        </authorList>
    </citation>
    <scope>NUCLEOTIDE SEQUENCE [LARGE SCALE GENOMIC DNA]</scope>
    <source>
        <strain evidence="5 6">DSM 21632</strain>
    </source>
</reference>
<dbReference type="AlphaFoldDB" id="A0A1G8ES19"/>
<protein>
    <submittedName>
        <fullName evidence="5">TatD DNase family protein</fullName>
    </submittedName>
</protein>
<dbReference type="InterPro" id="IPR001130">
    <property type="entry name" value="TatD-like"/>
</dbReference>
<feature type="binding site" evidence="4">
    <location>
        <position position="5"/>
    </location>
    <ligand>
        <name>a divalent metal cation</name>
        <dbReference type="ChEBI" id="CHEBI:60240"/>
        <label>1</label>
    </ligand>
</feature>
<evidence type="ECO:0000313" key="5">
    <source>
        <dbReference type="EMBL" id="SDH72701.1"/>
    </source>
</evidence>
<accession>A0A1G8ES19</accession>
<evidence type="ECO:0000256" key="4">
    <source>
        <dbReference type="PIRSR" id="PIRSR005902-1"/>
    </source>
</evidence>
<dbReference type="RefSeq" id="WP_091273404.1">
    <property type="nucleotide sequence ID" value="NZ_FNDK01000010.1"/>
</dbReference>
<dbReference type="PANTHER" id="PTHR46317:SF1">
    <property type="entry name" value="HYDROLASE, TATD FAMILY"/>
    <property type="match status" value="1"/>
</dbReference>
<evidence type="ECO:0000313" key="6">
    <source>
        <dbReference type="Proteomes" id="UP000199163"/>
    </source>
</evidence>
<dbReference type="InterPro" id="IPR032466">
    <property type="entry name" value="Metal_Hydrolase"/>
</dbReference>
<name>A0A1G8ES19_9BACI</name>
<keyword evidence="6" id="KW-1185">Reference proteome</keyword>
<dbReference type="STRING" id="568899.SAMN05192534_11043"/>
<feature type="binding site" evidence="4">
    <location>
        <position position="202"/>
    </location>
    <ligand>
        <name>a divalent metal cation</name>
        <dbReference type="ChEBI" id="CHEBI:60240"/>
        <label>1</label>
    </ligand>
</feature>
<feature type="binding site" evidence="4">
    <location>
        <position position="90"/>
    </location>
    <ligand>
        <name>a divalent metal cation</name>
        <dbReference type="ChEBI" id="CHEBI:60240"/>
        <label>1</label>
    </ligand>
</feature>
<comment type="similarity">
    <text evidence="1">Belongs to the metallo-dependent hydrolases superfamily. TatD-type hydrolase family.</text>
</comment>
<sequence length="253" mass="28806">MIDAHIHLEQYEHADTAIENWMKAGVKKVVAVSNDLASSYRTLELKEKYPEFILAGVGFHPEKGLPHERDVEEWENLIAQERDQIACVGEVGLPHYKLEHLGEPFEEHIAFLTRCVHTASKYELPVALHAVHDKAKTAYDILQKEAPELSAHFHWLKAEASVVQSITDAGYYVSLTPEVCYRKRDQELAKRLPHRQLLIETDGPWPFQGPFARRQTTPLFLKEVAACAADTIGESADFFYKQTVRNTLRLYGG</sequence>
<dbReference type="SUPFAM" id="SSF51556">
    <property type="entry name" value="Metallo-dependent hydrolases"/>
    <property type="match status" value="1"/>
</dbReference>
<gene>
    <name evidence="5" type="ORF">SAMN05192534_11043</name>
</gene>
<dbReference type="PANTHER" id="PTHR46317">
    <property type="entry name" value="HYDROLASE OF PHP SUPERFAMILY-RELATED PROTEIN"/>
    <property type="match status" value="1"/>
</dbReference>
<dbReference type="PIRSF" id="PIRSF005902">
    <property type="entry name" value="DNase_TatD"/>
    <property type="match status" value="1"/>
</dbReference>
<dbReference type="Pfam" id="PF01026">
    <property type="entry name" value="TatD_DNase"/>
    <property type="match status" value="1"/>
</dbReference>
<dbReference type="Proteomes" id="UP000199163">
    <property type="component" value="Unassembled WGS sequence"/>
</dbReference>